<dbReference type="SUPFAM" id="SSF51182">
    <property type="entry name" value="RmlC-like cupins"/>
    <property type="match status" value="1"/>
</dbReference>
<dbReference type="RefSeq" id="WP_078712312.1">
    <property type="nucleotide sequence ID" value="NZ_FUWY01000005.1"/>
</dbReference>
<evidence type="ECO:0000313" key="1">
    <source>
        <dbReference type="EMBL" id="SJZ87143.1"/>
    </source>
</evidence>
<dbReference type="STRING" id="118967.SAMN02745191_1908"/>
<accession>A0A1T4P6I3</accession>
<protein>
    <recommendedName>
        <fullName evidence="3">Cupin domain-containing protein</fullName>
    </recommendedName>
</protein>
<dbReference type="InterPro" id="IPR011051">
    <property type="entry name" value="RmlC_Cupin_sf"/>
</dbReference>
<evidence type="ECO:0008006" key="3">
    <source>
        <dbReference type="Google" id="ProtNLM"/>
    </source>
</evidence>
<sequence length="139" mass="15964">MKELTIKEAELLGIKMKNHQMDNGEKRFRLIQDSGSSYICTVSSDESGWQNSHVHNKKKEVYLVEKGCILVAKFMNDKVEIQKLYPDEMVSMSIGVPHNIYMCANTVLHTIKYGTSEEDWNACVELDEKLILINLSSYM</sequence>
<dbReference type="OrthoDB" id="9768226at2"/>
<dbReference type="AlphaFoldDB" id="A0A1T4P6I3"/>
<name>A0A1T4P6I3_9FIRM</name>
<organism evidence="1 2">
    <name type="scientific">Anaerorhabdus furcosa</name>
    <dbReference type="NCBI Taxonomy" id="118967"/>
    <lineage>
        <taxon>Bacteria</taxon>
        <taxon>Bacillati</taxon>
        <taxon>Bacillota</taxon>
        <taxon>Erysipelotrichia</taxon>
        <taxon>Erysipelotrichales</taxon>
        <taxon>Erysipelotrichaceae</taxon>
        <taxon>Anaerorhabdus</taxon>
    </lineage>
</organism>
<dbReference type="Proteomes" id="UP000243297">
    <property type="component" value="Unassembled WGS sequence"/>
</dbReference>
<proteinExistence type="predicted"/>
<reference evidence="2" key="1">
    <citation type="submission" date="2017-02" db="EMBL/GenBank/DDBJ databases">
        <authorList>
            <person name="Varghese N."/>
            <person name="Submissions S."/>
        </authorList>
    </citation>
    <scope>NUCLEOTIDE SEQUENCE [LARGE SCALE GENOMIC DNA]</scope>
    <source>
        <strain evidence="2">ATCC 25662</strain>
    </source>
</reference>
<gene>
    <name evidence="1" type="ORF">SAMN02745191_1908</name>
</gene>
<keyword evidence="2" id="KW-1185">Reference proteome</keyword>
<dbReference type="EMBL" id="FUWY01000005">
    <property type="protein sequence ID" value="SJZ87143.1"/>
    <property type="molecule type" value="Genomic_DNA"/>
</dbReference>
<evidence type="ECO:0000313" key="2">
    <source>
        <dbReference type="Proteomes" id="UP000243297"/>
    </source>
</evidence>